<dbReference type="InterPro" id="IPR009061">
    <property type="entry name" value="DNA-bd_dom_put_sf"/>
</dbReference>
<accession>A0A6B3R3H7</accession>
<dbReference type="Pfam" id="PF12728">
    <property type="entry name" value="HTH_17"/>
    <property type="match status" value="1"/>
</dbReference>
<dbReference type="SUPFAM" id="SSF46955">
    <property type="entry name" value="Putative DNA-binding domain"/>
    <property type="match status" value="1"/>
</dbReference>
<evidence type="ECO:0000313" key="2">
    <source>
        <dbReference type="EMBL" id="NEV94952.1"/>
    </source>
</evidence>
<organism evidence="2 3">
    <name type="scientific">Psychroflexus aurantiacus</name>
    <dbReference type="NCBI Taxonomy" id="2709310"/>
    <lineage>
        <taxon>Bacteria</taxon>
        <taxon>Pseudomonadati</taxon>
        <taxon>Bacteroidota</taxon>
        <taxon>Flavobacteriia</taxon>
        <taxon>Flavobacteriales</taxon>
        <taxon>Flavobacteriaceae</taxon>
        <taxon>Psychroflexus</taxon>
    </lineage>
</organism>
<comment type="caution">
    <text evidence="2">The sequence shown here is derived from an EMBL/GenBank/DDBJ whole genome shotgun (WGS) entry which is preliminary data.</text>
</comment>
<keyword evidence="3" id="KW-1185">Reference proteome</keyword>
<dbReference type="Proteomes" id="UP000478505">
    <property type="component" value="Unassembled WGS sequence"/>
</dbReference>
<gene>
    <name evidence="2" type="ORF">G3567_12460</name>
</gene>
<dbReference type="InterPro" id="IPR041657">
    <property type="entry name" value="HTH_17"/>
</dbReference>
<dbReference type="EMBL" id="JAAIKD010000007">
    <property type="protein sequence ID" value="NEV94952.1"/>
    <property type="molecule type" value="Genomic_DNA"/>
</dbReference>
<dbReference type="RefSeq" id="WP_164005644.1">
    <property type="nucleotide sequence ID" value="NZ_JAAIKD010000007.1"/>
</dbReference>
<evidence type="ECO:0000259" key="1">
    <source>
        <dbReference type="Pfam" id="PF12728"/>
    </source>
</evidence>
<proteinExistence type="predicted"/>
<dbReference type="InterPro" id="IPR010093">
    <property type="entry name" value="SinI_DNA-bd"/>
</dbReference>
<reference evidence="2 3" key="1">
    <citation type="submission" date="2020-02" db="EMBL/GenBank/DDBJ databases">
        <title>Flavobacteriaceae Psychroflexus bacterium YR1-1, complete genome.</title>
        <authorList>
            <person name="Li Y."/>
            <person name="Wu S."/>
        </authorList>
    </citation>
    <scope>NUCLEOTIDE SEQUENCE [LARGE SCALE GENOMIC DNA]</scope>
    <source>
        <strain evidence="2 3">YR1-1</strain>
    </source>
</reference>
<evidence type="ECO:0000313" key="3">
    <source>
        <dbReference type="Proteomes" id="UP000478505"/>
    </source>
</evidence>
<dbReference type="Gene3D" id="1.10.1660.10">
    <property type="match status" value="1"/>
</dbReference>
<dbReference type="NCBIfam" id="TIGR01764">
    <property type="entry name" value="excise"/>
    <property type="match status" value="1"/>
</dbReference>
<dbReference type="AlphaFoldDB" id="A0A6B3R3H7"/>
<sequence>MSEPKRIIDATIEELKYELLQEIKQELANLVQKIKPKPQTVWLTRDEASERLGVTKQTLHNWNVSGKLKAHKQGGVVRYKLADVQSFYK</sequence>
<name>A0A6B3R3H7_9FLAO</name>
<dbReference type="GO" id="GO:0003677">
    <property type="term" value="F:DNA binding"/>
    <property type="evidence" value="ECO:0007669"/>
    <property type="project" value="InterPro"/>
</dbReference>
<protein>
    <submittedName>
        <fullName evidence="2">Helix-turn-helix domain-containing protein</fullName>
    </submittedName>
</protein>
<feature type="domain" description="Helix-turn-helix" evidence="1">
    <location>
        <begin position="42"/>
        <end position="87"/>
    </location>
</feature>